<dbReference type="Proteomes" id="UP001176940">
    <property type="component" value="Unassembled WGS sequence"/>
</dbReference>
<keyword evidence="2" id="KW-1003">Cell membrane</keyword>
<proteinExistence type="predicted"/>
<dbReference type="Pfam" id="PF07562">
    <property type="entry name" value="NCD3G"/>
    <property type="match status" value="1"/>
</dbReference>
<feature type="transmembrane region" description="Helical" evidence="11">
    <location>
        <begin position="364"/>
        <end position="387"/>
    </location>
</feature>
<keyword evidence="5 11" id="KW-1133">Transmembrane helix</keyword>
<evidence type="ECO:0000256" key="9">
    <source>
        <dbReference type="ARBA" id="ARBA00023224"/>
    </source>
</evidence>
<feature type="transmembrane region" description="Helical" evidence="11">
    <location>
        <begin position="320"/>
        <end position="337"/>
    </location>
</feature>
<evidence type="ECO:0000256" key="1">
    <source>
        <dbReference type="ARBA" id="ARBA00004651"/>
    </source>
</evidence>
<keyword evidence="6" id="KW-0675">Receptor</keyword>
<gene>
    <name evidence="13" type="ORF">RIMI_LOCUS23189163</name>
</gene>
<dbReference type="Gene3D" id="2.10.50.30">
    <property type="entry name" value="GPCR, family 3, nine cysteines domain"/>
    <property type="match status" value="1"/>
</dbReference>
<organism evidence="13 14">
    <name type="scientific">Ranitomeya imitator</name>
    <name type="common">mimic poison frog</name>
    <dbReference type="NCBI Taxonomy" id="111125"/>
    <lineage>
        <taxon>Eukaryota</taxon>
        <taxon>Metazoa</taxon>
        <taxon>Chordata</taxon>
        <taxon>Craniata</taxon>
        <taxon>Vertebrata</taxon>
        <taxon>Euteleostomi</taxon>
        <taxon>Amphibia</taxon>
        <taxon>Batrachia</taxon>
        <taxon>Anura</taxon>
        <taxon>Neobatrachia</taxon>
        <taxon>Hyloidea</taxon>
        <taxon>Dendrobatidae</taxon>
        <taxon>Dendrobatinae</taxon>
        <taxon>Ranitomeya</taxon>
    </lineage>
</organism>
<evidence type="ECO:0000256" key="10">
    <source>
        <dbReference type="SAM" id="MobiDB-lite"/>
    </source>
</evidence>
<dbReference type="EMBL" id="CAUEEQ010079385">
    <property type="protein sequence ID" value="CAJ0968561.1"/>
    <property type="molecule type" value="Genomic_DNA"/>
</dbReference>
<dbReference type="PANTHER" id="PTHR24061:SF599">
    <property type="entry name" value="G-PROTEIN COUPLED RECEPTORS FAMILY 3 PROFILE DOMAIN-CONTAINING PROTEIN"/>
    <property type="match status" value="1"/>
</dbReference>
<feature type="domain" description="G-protein coupled receptors family 3 profile" evidence="12">
    <location>
        <begin position="208"/>
        <end position="469"/>
    </location>
</feature>
<name>A0ABN9MVR2_9NEOB</name>
<evidence type="ECO:0000259" key="12">
    <source>
        <dbReference type="PROSITE" id="PS50259"/>
    </source>
</evidence>
<feature type="transmembrane region" description="Helical" evidence="11">
    <location>
        <begin position="85"/>
        <end position="105"/>
    </location>
</feature>
<evidence type="ECO:0000313" key="13">
    <source>
        <dbReference type="EMBL" id="CAJ0968561.1"/>
    </source>
</evidence>
<keyword evidence="3 11" id="KW-0812">Transmembrane</keyword>
<evidence type="ECO:0000256" key="4">
    <source>
        <dbReference type="ARBA" id="ARBA00022729"/>
    </source>
</evidence>
<feature type="transmembrane region" description="Helical" evidence="11">
    <location>
        <begin position="431"/>
        <end position="454"/>
    </location>
</feature>
<evidence type="ECO:0000313" key="14">
    <source>
        <dbReference type="Proteomes" id="UP001176940"/>
    </source>
</evidence>
<dbReference type="PROSITE" id="PS50259">
    <property type="entry name" value="G_PROTEIN_RECEP_F3_4"/>
    <property type="match status" value="1"/>
</dbReference>
<feature type="transmembrane region" description="Helical" evidence="11">
    <location>
        <begin position="399"/>
        <end position="419"/>
    </location>
</feature>
<accession>A0ABN9MVR2</accession>
<evidence type="ECO:0000256" key="7">
    <source>
        <dbReference type="ARBA" id="ARBA00023136"/>
    </source>
</evidence>
<dbReference type="InterPro" id="IPR011500">
    <property type="entry name" value="GPCR_3_9-Cys_dom"/>
</dbReference>
<reference evidence="13" key="1">
    <citation type="submission" date="2023-07" db="EMBL/GenBank/DDBJ databases">
        <authorList>
            <person name="Stuckert A."/>
        </authorList>
    </citation>
    <scope>NUCLEOTIDE SEQUENCE</scope>
</reference>
<comment type="subcellular location">
    <subcellularLocation>
        <location evidence="1">Cell membrane</location>
        <topology evidence="1">Multi-pass membrane protein</topology>
    </subcellularLocation>
</comment>
<feature type="transmembrane region" description="Helical" evidence="11">
    <location>
        <begin position="246"/>
        <end position="264"/>
    </location>
</feature>
<dbReference type="InterPro" id="IPR017979">
    <property type="entry name" value="GPCR_3_CS"/>
</dbReference>
<feature type="compositionally biased region" description="Polar residues" evidence="10">
    <location>
        <begin position="1"/>
        <end position="14"/>
    </location>
</feature>
<dbReference type="PANTHER" id="PTHR24061">
    <property type="entry name" value="CALCIUM-SENSING RECEPTOR-RELATED"/>
    <property type="match status" value="1"/>
</dbReference>
<keyword evidence="8" id="KW-0325">Glycoprotein</keyword>
<feature type="transmembrane region" description="Helical" evidence="11">
    <location>
        <begin position="208"/>
        <end position="230"/>
    </location>
</feature>
<dbReference type="InterPro" id="IPR000068">
    <property type="entry name" value="GPCR_3_Ca_sens_rcpt-rel"/>
</dbReference>
<feature type="transmembrane region" description="Helical" evidence="11">
    <location>
        <begin position="276"/>
        <end position="299"/>
    </location>
</feature>
<dbReference type="InterPro" id="IPR038550">
    <property type="entry name" value="GPCR_3_9-Cys_sf"/>
</dbReference>
<dbReference type="PRINTS" id="PR00248">
    <property type="entry name" value="GPCRMGR"/>
</dbReference>
<evidence type="ECO:0000256" key="11">
    <source>
        <dbReference type="SAM" id="Phobius"/>
    </source>
</evidence>
<comment type="caution">
    <text evidence="13">The sequence shown here is derived from an EMBL/GenBank/DDBJ whole genome shotgun (WGS) entry which is preliminary data.</text>
</comment>
<evidence type="ECO:0000256" key="6">
    <source>
        <dbReference type="ARBA" id="ARBA00023040"/>
    </source>
</evidence>
<keyword evidence="14" id="KW-1185">Reference proteome</keyword>
<dbReference type="Pfam" id="PF00003">
    <property type="entry name" value="7tm_3"/>
    <property type="match status" value="1"/>
</dbReference>
<dbReference type="InterPro" id="IPR000337">
    <property type="entry name" value="GPCR_3"/>
</dbReference>
<dbReference type="InterPro" id="IPR017978">
    <property type="entry name" value="GPCR_3_C"/>
</dbReference>
<keyword evidence="4" id="KW-0732">Signal</keyword>
<evidence type="ECO:0000256" key="5">
    <source>
        <dbReference type="ARBA" id="ARBA00022989"/>
    </source>
</evidence>
<keyword evidence="7 11" id="KW-0472">Membrane</keyword>
<evidence type="ECO:0000256" key="3">
    <source>
        <dbReference type="ARBA" id="ARBA00022692"/>
    </source>
</evidence>
<feature type="region of interest" description="Disordered" evidence="10">
    <location>
        <begin position="1"/>
        <end position="24"/>
    </location>
</feature>
<protein>
    <recommendedName>
        <fullName evidence="12">G-protein coupled receptors family 3 profile domain-containing protein</fullName>
    </recommendedName>
</protein>
<sequence>MEPENPSLQESLQPALTPLPPHQYRSYRLTNTGATASPTTELPPHQHRSYRLTNTGATASPTPELPPHQHPSCCNPQPTVSFPIILLWTYSFCAFYVLSSLSVWINSVKLGALGSRFTLHTFSQIPSSVCSDQCLPGHRKIPIQAKPVCCYDCIPCSMGEVANNTVVYDLTDVNASECLKCPLDQWSSEEKDRCIPKVVEFLTYEEPLGIMLVIMVVIFSSFTVSILILFAKHQETPIIKATNRELSYILLVSLISLLPLLLGQPTQVTCLLRQTFFSMVFCISISSVLAKTIMVILAFKATRLTSPVRKWLGPIIPRHVVGLCSGLQIVICSVWVYKSPPFPALNSQIENHKIIFECNEGHKIFFYMTLGFMGLLAMISFFVAFLAKNLPGTYNEAKLITFSMLVFCCVWISFIPAYLSTSGKYTVAVQVFAILASSAGLLSCIFLPKCYILLLRPERNSRELLVSNKKNGMFG</sequence>
<keyword evidence="9" id="KW-0807">Transducer</keyword>
<keyword evidence="6" id="KW-0297">G-protein coupled receptor</keyword>
<evidence type="ECO:0000256" key="2">
    <source>
        <dbReference type="ARBA" id="ARBA00022475"/>
    </source>
</evidence>
<evidence type="ECO:0000256" key="8">
    <source>
        <dbReference type="ARBA" id="ARBA00023180"/>
    </source>
</evidence>
<dbReference type="PROSITE" id="PS00981">
    <property type="entry name" value="G_PROTEIN_RECEP_F3_3"/>
    <property type="match status" value="1"/>
</dbReference>